<dbReference type="GO" id="GO:0005886">
    <property type="term" value="C:plasma membrane"/>
    <property type="evidence" value="ECO:0007669"/>
    <property type="project" value="TreeGrafter"/>
</dbReference>
<organism evidence="2 3">
    <name type="scientific">Croceicoccus marinus</name>
    <dbReference type="NCBI Taxonomy" id="450378"/>
    <lineage>
        <taxon>Bacteria</taxon>
        <taxon>Pseudomonadati</taxon>
        <taxon>Pseudomonadota</taxon>
        <taxon>Alphaproteobacteria</taxon>
        <taxon>Sphingomonadales</taxon>
        <taxon>Erythrobacteraceae</taxon>
        <taxon>Croceicoccus</taxon>
    </lineage>
</organism>
<reference evidence="2 3" key="1">
    <citation type="submission" date="2017-01" db="EMBL/GenBank/DDBJ databases">
        <title>Complete genome sequence of esterase-producing bacterium Croceicoccus marinus E4A9.</title>
        <authorList>
            <person name="Wu Y.-H."/>
            <person name="Cheng H."/>
            <person name="Xu L."/>
            <person name="Huo Y.-Y."/>
            <person name="Wang C.-S."/>
            <person name="Xu X.-W."/>
        </authorList>
    </citation>
    <scope>NUCLEOTIDE SEQUENCE [LARGE SCALE GENOMIC DNA]</scope>
    <source>
        <strain evidence="2 3">E4A9</strain>
    </source>
</reference>
<dbReference type="AlphaFoldDB" id="A0A1Z1F9J7"/>
<evidence type="ECO:0000313" key="2">
    <source>
        <dbReference type="EMBL" id="ARU15424.1"/>
    </source>
</evidence>
<proteinExistence type="predicted"/>
<dbReference type="Pfam" id="PF05656">
    <property type="entry name" value="DUF805"/>
    <property type="match status" value="1"/>
</dbReference>
<feature type="transmembrane region" description="Helical" evidence="1">
    <location>
        <begin position="58"/>
        <end position="80"/>
    </location>
</feature>
<evidence type="ECO:0000313" key="3">
    <source>
        <dbReference type="Proteomes" id="UP000195807"/>
    </source>
</evidence>
<dbReference type="RefSeq" id="WP_066843002.1">
    <property type="nucleotide sequence ID" value="NZ_CP019602.1"/>
</dbReference>
<name>A0A1Z1F9J7_9SPHN</name>
<keyword evidence="1" id="KW-1133">Transmembrane helix</keyword>
<feature type="transmembrane region" description="Helical" evidence="1">
    <location>
        <begin position="92"/>
        <end position="114"/>
    </location>
</feature>
<accession>A0A1Z1F9J7</accession>
<dbReference type="PANTHER" id="PTHR34980">
    <property type="entry name" value="INNER MEMBRANE PROTEIN-RELATED-RELATED"/>
    <property type="match status" value="1"/>
</dbReference>
<keyword evidence="1" id="KW-0812">Transmembrane</keyword>
<evidence type="ECO:0000256" key="1">
    <source>
        <dbReference type="SAM" id="Phobius"/>
    </source>
</evidence>
<keyword evidence="1" id="KW-0472">Membrane</keyword>
<dbReference type="PANTHER" id="PTHR34980:SF2">
    <property type="entry name" value="INNER MEMBRANE PROTEIN YHAH-RELATED"/>
    <property type="match status" value="1"/>
</dbReference>
<dbReference type="Proteomes" id="UP000195807">
    <property type="component" value="Chromosome"/>
</dbReference>
<keyword evidence="3" id="KW-1185">Reference proteome</keyword>
<dbReference type="InterPro" id="IPR008523">
    <property type="entry name" value="DUF805"/>
</dbReference>
<feature type="transmembrane region" description="Helical" evidence="1">
    <location>
        <begin position="23"/>
        <end position="46"/>
    </location>
</feature>
<protein>
    <submittedName>
        <fullName evidence="2">DUF805 domain-containing protein</fullName>
    </submittedName>
</protein>
<sequence>MQYMLMPLARYFDFSGRSRRKEYWMFALLNLIIITIFVTALLTLGISLDPYDATGGPVMWLVMAVLGIYSLLILIPSIAVQVRRFHDQDKSGWFVLINFVPYIGGLIVLVFMLLEGTRGPNKYGPDSKESFTRGV</sequence>
<gene>
    <name evidence="2" type="ORF">A9D14_03605</name>
</gene>
<dbReference type="OrthoDB" id="9812349at2"/>
<dbReference type="EMBL" id="CP019602">
    <property type="protein sequence ID" value="ARU15424.1"/>
    <property type="molecule type" value="Genomic_DNA"/>
</dbReference>
<dbReference type="KEGG" id="cman:A9D14_03605"/>